<dbReference type="InterPro" id="IPR013830">
    <property type="entry name" value="SGNH_hydro"/>
</dbReference>
<dbReference type="EMBL" id="JAMOIM010000012">
    <property type="protein sequence ID" value="MCW6509926.1"/>
    <property type="molecule type" value="Genomic_DNA"/>
</dbReference>
<proteinExistence type="predicted"/>
<sequence>MKTIVCFGDSNSYGTPPMPHPDFWGRFGPDERWPGVMRRAVGADITAIEEALPGRTTVHDDPIEGADRNGLKALPMVLGSHRPIDLLIINLGTNDLKARFSVTADDIAASVGVLVRFTQASQAGPNSSAPKVLVVAPAIILETSFFREYFQGGAEKSRGFARAFGAMATRLGVPLLDAASLITSDPLDGIHLDPSQHAILGQALAEKVRTILT</sequence>
<dbReference type="AlphaFoldDB" id="A0AA41YZ19"/>
<comment type="caution">
    <text evidence="2">The sequence shown here is derived from an EMBL/GenBank/DDBJ whole genome shotgun (WGS) entry which is preliminary data.</text>
</comment>
<reference evidence="2" key="1">
    <citation type="submission" date="2022-05" db="EMBL/GenBank/DDBJ databases">
        <authorList>
            <person name="Pankratov T."/>
        </authorList>
    </citation>
    <scope>NUCLEOTIDE SEQUENCE</scope>
    <source>
        <strain evidence="2">BP6-180914</strain>
    </source>
</reference>
<dbReference type="CDD" id="cd01839">
    <property type="entry name" value="SGNH_arylesterase_like"/>
    <property type="match status" value="1"/>
</dbReference>
<evidence type="ECO:0000313" key="3">
    <source>
        <dbReference type="Proteomes" id="UP001165667"/>
    </source>
</evidence>
<feature type="domain" description="SGNH hydrolase-type esterase" evidence="1">
    <location>
        <begin position="6"/>
        <end position="198"/>
    </location>
</feature>
<dbReference type="SUPFAM" id="SSF52266">
    <property type="entry name" value="SGNH hydrolase"/>
    <property type="match status" value="1"/>
</dbReference>
<dbReference type="Pfam" id="PF13472">
    <property type="entry name" value="Lipase_GDSL_2"/>
    <property type="match status" value="1"/>
</dbReference>
<gene>
    <name evidence="2" type="ORF">M8523_18055</name>
</gene>
<name>A0AA41YZ19_9HYPH</name>
<dbReference type="RefSeq" id="WP_282586297.1">
    <property type="nucleotide sequence ID" value="NZ_JAMOIM010000012.1"/>
</dbReference>
<evidence type="ECO:0000259" key="1">
    <source>
        <dbReference type="Pfam" id="PF13472"/>
    </source>
</evidence>
<dbReference type="GO" id="GO:0016788">
    <property type="term" value="F:hydrolase activity, acting on ester bonds"/>
    <property type="evidence" value="ECO:0007669"/>
    <property type="project" value="UniProtKB-ARBA"/>
</dbReference>
<dbReference type="InterPro" id="IPR036514">
    <property type="entry name" value="SGNH_hydro_sf"/>
</dbReference>
<keyword evidence="3" id="KW-1185">Reference proteome</keyword>
<protein>
    <submittedName>
        <fullName evidence="2">SGNH/GDSL hydrolase family protein</fullName>
    </submittedName>
</protein>
<dbReference type="Gene3D" id="3.40.50.1110">
    <property type="entry name" value="SGNH hydrolase"/>
    <property type="match status" value="1"/>
</dbReference>
<dbReference type="Proteomes" id="UP001165667">
    <property type="component" value="Unassembled WGS sequence"/>
</dbReference>
<accession>A0AA41YZ19</accession>
<evidence type="ECO:0000313" key="2">
    <source>
        <dbReference type="EMBL" id="MCW6509926.1"/>
    </source>
</evidence>
<organism evidence="2 3">
    <name type="scientific">Lichenifustis flavocetrariae</name>
    <dbReference type="NCBI Taxonomy" id="2949735"/>
    <lineage>
        <taxon>Bacteria</taxon>
        <taxon>Pseudomonadati</taxon>
        <taxon>Pseudomonadota</taxon>
        <taxon>Alphaproteobacteria</taxon>
        <taxon>Hyphomicrobiales</taxon>
        <taxon>Lichenihabitantaceae</taxon>
        <taxon>Lichenifustis</taxon>
    </lineage>
</organism>
<keyword evidence="2" id="KW-0378">Hydrolase</keyword>